<feature type="compositionally biased region" description="Polar residues" evidence="9">
    <location>
        <begin position="122"/>
        <end position="131"/>
    </location>
</feature>
<dbReference type="PANTHER" id="PTHR23151:SF82">
    <property type="entry name" value="PYRUVATE DEHYDROGENASE COMPLEX PROTEIN X COMPONENT, MITOCHONDRIAL"/>
    <property type="match status" value="1"/>
</dbReference>
<proteinExistence type="inferred from homology"/>
<evidence type="ECO:0000256" key="8">
    <source>
        <dbReference type="ARBA" id="ARBA00083110"/>
    </source>
</evidence>
<feature type="region of interest" description="Disordered" evidence="9">
    <location>
        <begin position="89"/>
        <end position="135"/>
    </location>
</feature>
<evidence type="ECO:0000256" key="4">
    <source>
        <dbReference type="ARBA" id="ARBA00022946"/>
    </source>
</evidence>
<feature type="domain" description="Peripheral subunit-binding (PSBD)" evidence="11">
    <location>
        <begin position="135"/>
        <end position="176"/>
    </location>
</feature>
<evidence type="ECO:0000256" key="3">
    <source>
        <dbReference type="ARBA" id="ARBA00022823"/>
    </source>
</evidence>
<dbReference type="AlphaFoldDB" id="A0A4T0X4Y1"/>
<name>A0A4T0X4Y1_9ASCO</name>
<evidence type="ECO:0000256" key="6">
    <source>
        <dbReference type="ARBA" id="ARBA00059875"/>
    </source>
</evidence>
<dbReference type="CDD" id="cd06849">
    <property type="entry name" value="lipoyl_domain"/>
    <property type="match status" value="1"/>
</dbReference>
<dbReference type="PANTHER" id="PTHR23151">
    <property type="entry name" value="DIHYDROLIPOAMIDE ACETYL/SUCCINYL-TRANSFERASE-RELATED"/>
    <property type="match status" value="1"/>
</dbReference>
<evidence type="ECO:0000256" key="2">
    <source>
        <dbReference type="ARBA" id="ARBA00007317"/>
    </source>
</evidence>
<protein>
    <recommendedName>
        <fullName evidence="8">Dihydrolipoamide dehydrogenase-binding protein of pyruvate dehydrogenase complex</fullName>
    </recommendedName>
</protein>
<dbReference type="GO" id="GO:0006086">
    <property type="term" value="P:pyruvate decarboxylation to acetyl-CoA"/>
    <property type="evidence" value="ECO:0007669"/>
    <property type="project" value="InterPro"/>
</dbReference>
<dbReference type="FunFam" id="2.40.50.100:FF:000010">
    <property type="entry name" value="Acetyltransferase component of pyruvate dehydrogenase complex"/>
    <property type="match status" value="1"/>
</dbReference>
<dbReference type="SUPFAM" id="SSF47005">
    <property type="entry name" value="Peripheral subunit-binding domain of 2-oxo acid dehydrogenase complex"/>
    <property type="match status" value="1"/>
</dbReference>
<comment type="caution">
    <text evidence="12">The sequence shown here is derived from an EMBL/GenBank/DDBJ whole genome shotgun (WGS) entry which is preliminary data.</text>
</comment>
<dbReference type="Proteomes" id="UP000307173">
    <property type="component" value="Unassembled WGS sequence"/>
</dbReference>
<dbReference type="Pfam" id="PF02817">
    <property type="entry name" value="E3_binding"/>
    <property type="match status" value="1"/>
</dbReference>
<evidence type="ECO:0000313" key="13">
    <source>
        <dbReference type="Proteomes" id="UP000307173"/>
    </source>
</evidence>
<evidence type="ECO:0000259" key="11">
    <source>
        <dbReference type="PROSITE" id="PS51826"/>
    </source>
</evidence>
<dbReference type="GO" id="GO:0045254">
    <property type="term" value="C:pyruvate dehydrogenase complex"/>
    <property type="evidence" value="ECO:0007669"/>
    <property type="project" value="InterPro"/>
</dbReference>
<dbReference type="Gene3D" id="4.10.320.10">
    <property type="entry name" value="E3-binding domain"/>
    <property type="match status" value="1"/>
</dbReference>
<evidence type="ECO:0000256" key="1">
    <source>
        <dbReference type="ARBA" id="ARBA00004305"/>
    </source>
</evidence>
<dbReference type="EMBL" id="SELW01000141">
    <property type="protein sequence ID" value="TID30516.1"/>
    <property type="molecule type" value="Genomic_DNA"/>
</dbReference>
<keyword evidence="3" id="KW-0450">Lipoyl</keyword>
<feature type="compositionally biased region" description="Low complexity" evidence="9">
    <location>
        <begin position="108"/>
        <end position="121"/>
    </location>
</feature>
<dbReference type="GO" id="GO:0004742">
    <property type="term" value="F:dihydrolipoyllysine-residue acetyltransferase activity"/>
    <property type="evidence" value="ECO:0007669"/>
    <property type="project" value="TreeGrafter"/>
</dbReference>
<comment type="subcellular location">
    <subcellularLocation>
        <location evidence="1">Mitochondrion matrix</location>
    </subcellularLocation>
</comment>
<evidence type="ECO:0000259" key="10">
    <source>
        <dbReference type="PROSITE" id="PS50968"/>
    </source>
</evidence>
<dbReference type="PROSITE" id="PS51826">
    <property type="entry name" value="PSBD"/>
    <property type="match status" value="1"/>
</dbReference>
<sequence length="355" mass="38917">MPAMSPTMESGAIVEWHVKEGDSFSSGKSLLDIETDKATISVDAIDDGIVAKILLPDGTKDIKVGTPIAILADPDDDLSTLELPEITVTKPVQAIDPEPVAAKETKSPKSTPSSNTSTASKLDTSASQKADPNQRLFPSVENLLKANNISEAEAFEKIPATGPHGRILKGDVLAYLGKIPSAENEAIAKYLEKSSHLDLSQIQLKETSTHVSSEELKSVDASQDKAVYTRAKKPAVISHFYPLDIEVSYSDFRSFKEIIAEVVEFTEKEAYAHKLIPDSDLNDPLFDELIAPPRSAERFKIDYKINYEEGEVTGIDINLTLNSKCYDAKERAHYFLNEFKNNLTAELAELSTESE</sequence>
<dbReference type="Pfam" id="PF00364">
    <property type="entry name" value="Biotin_lipoyl"/>
    <property type="match status" value="1"/>
</dbReference>
<keyword evidence="4" id="KW-0809">Transit peptide</keyword>
<gene>
    <name evidence="12" type="ORF">CANINC_000869</name>
</gene>
<dbReference type="InterPro" id="IPR045257">
    <property type="entry name" value="E2/Pdx1"/>
</dbReference>
<dbReference type="Gene3D" id="2.40.50.100">
    <property type="match status" value="1"/>
</dbReference>
<dbReference type="STRING" id="52247.A0A4T0X4Y1"/>
<organism evidence="12 13">
    <name type="scientific">Pichia inconspicua</name>
    <dbReference type="NCBI Taxonomy" id="52247"/>
    <lineage>
        <taxon>Eukaryota</taxon>
        <taxon>Fungi</taxon>
        <taxon>Dikarya</taxon>
        <taxon>Ascomycota</taxon>
        <taxon>Saccharomycotina</taxon>
        <taxon>Pichiomycetes</taxon>
        <taxon>Pichiales</taxon>
        <taxon>Pichiaceae</taxon>
        <taxon>Pichia</taxon>
    </lineage>
</organism>
<keyword evidence="5" id="KW-0496">Mitochondrion</keyword>
<dbReference type="SUPFAM" id="SSF51230">
    <property type="entry name" value="Single hybrid motif"/>
    <property type="match status" value="1"/>
</dbReference>
<evidence type="ECO:0000256" key="9">
    <source>
        <dbReference type="SAM" id="MobiDB-lite"/>
    </source>
</evidence>
<dbReference type="OrthoDB" id="202158at2759"/>
<evidence type="ECO:0000256" key="7">
    <source>
        <dbReference type="ARBA" id="ARBA00065810"/>
    </source>
</evidence>
<dbReference type="PROSITE" id="PS50968">
    <property type="entry name" value="BIOTINYL_LIPOYL"/>
    <property type="match status" value="1"/>
</dbReference>
<dbReference type="FunFam" id="4.10.320.10:FF:000017">
    <property type="entry name" value="Pyruvate dehydrogenase complex protein X component, mitochondrial"/>
    <property type="match status" value="1"/>
</dbReference>
<dbReference type="InterPro" id="IPR003016">
    <property type="entry name" value="2-oxoA_DH_lipoyl-BS"/>
</dbReference>
<dbReference type="InterPro" id="IPR004167">
    <property type="entry name" value="PSBD"/>
</dbReference>
<dbReference type="InterPro" id="IPR000089">
    <property type="entry name" value="Biotin_lipoyl"/>
</dbReference>
<evidence type="ECO:0000313" key="12">
    <source>
        <dbReference type="EMBL" id="TID30516.1"/>
    </source>
</evidence>
<comment type="function">
    <text evidence="6">Required for anchoring dihydrolipoamide dehydrogenase (E3) to the dihydrolipoamide transacetylase (E2) core of the pyruvate dehydrogenase complexes of eukaryotes. This specific binding is essential for a functional PDH complex.</text>
</comment>
<reference evidence="12 13" key="1">
    <citation type="journal article" date="2019" name="Front. Genet.">
        <title>Whole-Genome Sequencing of the Opportunistic Yeast Pathogen Candida inconspicua Uncovers Its Hybrid Origin.</title>
        <authorList>
            <person name="Mixao V."/>
            <person name="Hansen A.P."/>
            <person name="Saus E."/>
            <person name="Boekhout T."/>
            <person name="Lass-Florl C."/>
            <person name="Gabaldon T."/>
        </authorList>
    </citation>
    <scope>NUCLEOTIDE SEQUENCE [LARGE SCALE GENOMIC DNA]</scope>
    <source>
        <strain evidence="12 13">CBS 180</strain>
    </source>
</reference>
<comment type="subunit">
    <text evidence="7">Eukaryotic pyruvate dehydrogenase (PDH) complexes are organized as a core consisting of the oligomeric dihydrolipoamide acetyl-transferase (E2), around which are arranged multiple copies of pyruvate dehydrogenase (E1), dihydrolipoamide dehydrogenase (E3) and protein X (E3BP) bound by non-covalent bonds.</text>
</comment>
<comment type="similarity">
    <text evidence="2">Belongs to the 2-oxoacid dehydrogenase family.</text>
</comment>
<accession>A0A4T0X4Y1</accession>
<feature type="domain" description="Lipoyl-binding" evidence="10">
    <location>
        <begin position="1"/>
        <end position="72"/>
    </location>
</feature>
<dbReference type="InterPro" id="IPR011053">
    <property type="entry name" value="Single_hybrid_motif"/>
</dbReference>
<keyword evidence="13" id="KW-1185">Reference proteome</keyword>
<dbReference type="GO" id="GO:0005759">
    <property type="term" value="C:mitochondrial matrix"/>
    <property type="evidence" value="ECO:0007669"/>
    <property type="project" value="UniProtKB-SubCell"/>
</dbReference>
<evidence type="ECO:0000256" key="5">
    <source>
        <dbReference type="ARBA" id="ARBA00023128"/>
    </source>
</evidence>
<dbReference type="PROSITE" id="PS00189">
    <property type="entry name" value="LIPOYL"/>
    <property type="match status" value="1"/>
</dbReference>
<dbReference type="InterPro" id="IPR036625">
    <property type="entry name" value="E3-bd_dom_sf"/>
</dbReference>